<proteinExistence type="predicted"/>
<sequence>MFTKKNLRQKMMNFMKERYGRNDLLNRHMLFIGIILLLVSPFIKWKYFVLVPLIVFLLIYSRMLSKNITRRDAENKKYCRFLKPLLFKWTQFKNRKDFIYITCDSCQQKLRVPKHRGTIKITCPNCKHQQKVQT</sequence>
<accession>A0A429ZZ50</accession>
<comment type="caution">
    <text evidence="2">The sequence shown here is derived from an EMBL/GenBank/DDBJ whole genome shotgun (WGS) entry which is preliminary data.</text>
</comment>
<keyword evidence="3" id="KW-1185">Reference proteome</keyword>
<evidence type="ECO:0000313" key="2">
    <source>
        <dbReference type="EMBL" id="RST99299.1"/>
    </source>
</evidence>
<reference evidence="2 3" key="1">
    <citation type="submission" date="2017-05" db="EMBL/GenBank/DDBJ databases">
        <title>Vagococcus spp. assemblies.</title>
        <authorList>
            <person name="Gulvik C.A."/>
        </authorList>
    </citation>
    <scope>NUCLEOTIDE SEQUENCE [LARGE SCALE GENOMIC DNA]</scope>
    <source>
        <strain evidence="2 3">SS1995</strain>
    </source>
</reference>
<protein>
    <recommendedName>
        <fullName evidence="4">Zn-finger containing protein</fullName>
    </recommendedName>
</protein>
<feature type="transmembrane region" description="Helical" evidence="1">
    <location>
        <begin position="45"/>
        <end position="61"/>
    </location>
</feature>
<keyword evidence="1" id="KW-0812">Transmembrane</keyword>
<feature type="transmembrane region" description="Helical" evidence="1">
    <location>
        <begin position="21"/>
        <end position="39"/>
    </location>
</feature>
<dbReference type="Proteomes" id="UP000287857">
    <property type="component" value="Unassembled WGS sequence"/>
</dbReference>
<organism evidence="2 3">
    <name type="scientific">Vagococcus vulneris</name>
    <dbReference type="NCBI Taxonomy" id="1977869"/>
    <lineage>
        <taxon>Bacteria</taxon>
        <taxon>Bacillati</taxon>
        <taxon>Bacillota</taxon>
        <taxon>Bacilli</taxon>
        <taxon>Lactobacillales</taxon>
        <taxon>Enterococcaceae</taxon>
        <taxon>Vagococcus</taxon>
    </lineage>
</organism>
<keyword evidence="1" id="KW-1133">Transmembrane helix</keyword>
<name>A0A429ZZ50_9ENTE</name>
<gene>
    <name evidence="2" type="ORF">CBF37_04840</name>
</gene>
<evidence type="ECO:0000313" key="3">
    <source>
        <dbReference type="Proteomes" id="UP000287857"/>
    </source>
</evidence>
<dbReference type="AlphaFoldDB" id="A0A429ZZ50"/>
<keyword evidence="1" id="KW-0472">Membrane</keyword>
<evidence type="ECO:0008006" key="4">
    <source>
        <dbReference type="Google" id="ProtNLM"/>
    </source>
</evidence>
<evidence type="ECO:0000256" key="1">
    <source>
        <dbReference type="SAM" id="Phobius"/>
    </source>
</evidence>
<dbReference type="EMBL" id="NGJS01000005">
    <property type="protein sequence ID" value="RST99299.1"/>
    <property type="molecule type" value="Genomic_DNA"/>
</dbReference>